<proteinExistence type="predicted"/>
<evidence type="ECO:0000313" key="3">
    <source>
        <dbReference type="Proteomes" id="UP001085076"/>
    </source>
</evidence>
<sequence length="192" mass="21660">MGWKWVDEPSDSLPSSRGLGSAGELTNPNPRSVEDRCGMRKIVSSNCRTEEVEPGRFIRKCENKEQIFRDCVGRPTEVETRTEFTEDDITDKIKSGVIPFGTSNAEPFNFPGLLDDMEAIQRGLLHGFTNVLDAADKMANEFFNSFGFPSSHDREPSPFGQGRQEGREIKIDVPKNDKFPRNLENFGDIREV</sequence>
<dbReference type="PANTHER" id="PTHR35722:SF1">
    <property type="entry name" value="MAL D 1-ASSOCIATED PROTEIN"/>
    <property type="match status" value="1"/>
</dbReference>
<dbReference type="EMBL" id="JAGGNH010000002">
    <property type="protein sequence ID" value="KAJ0982613.1"/>
    <property type="molecule type" value="Genomic_DNA"/>
</dbReference>
<protein>
    <submittedName>
        <fullName evidence="2">Uncharacterized protein</fullName>
    </submittedName>
</protein>
<dbReference type="Proteomes" id="UP001085076">
    <property type="component" value="Miscellaneous, Linkage group lg02"/>
</dbReference>
<reference evidence="2" key="2">
    <citation type="journal article" date="2022" name="Hortic Res">
        <title>The genome of Dioscorea zingiberensis sheds light on the biosynthesis, origin and evolution of the medicinally important diosgenin saponins.</title>
        <authorList>
            <person name="Li Y."/>
            <person name="Tan C."/>
            <person name="Li Z."/>
            <person name="Guo J."/>
            <person name="Li S."/>
            <person name="Chen X."/>
            <person name="Wang C."/>
            <person name="Dai X."/>
            <person name="Yang H."/>
            <person name="Song W."/>
            <person name="Hou L."/>
            <person name="Xu J."/>
            <person name="Tong Z."/>
            <person name="Xu A."/>
            <person name="Yuan X."/>
            <person name="Wang W."/>
            <person name="Yang Q."/>
            <person name="Chen L."/>
            <person name="Sun Z."/>
            <person name="Wang K."/>
            <person name="Pan B."/>
            <person name="Chen J."/>
            <person name="Bao Y."/>
            <person name="Liu F."/>
            <person name="Qi X."/>
            <person name="Gang D.R."/>
            <person name="Wen J."/>
            <person name="Li J."/>
        </authorList>
    </citation>
    <scope>NUCLEOTIDE SEQUENCE</scope>
    <source>
        <strain evidence="2">Dzin_1.0</strain>
    </source>
</reference>
<dbReference type="AlphaFoldDB" id="A0A9D5D1X0"/>
<name>A0A9D5D1X0_9LILI</name>
<organism evidence="2 3">
    <name type="scientific">Dioscorea zingiberensis</name>
    <dbReference type="NCBI Taxonomy" id="325984"/>
    <lineage>
        <taxon>Eukaryota</taxon>
        <taxon>Viridiplantae</taxon>
        <taxon>Streptophyta</taxon>
        <taxon>Embryophyta</taxon>
        <taxon>Tracheophyta</taxon>
        <taxon>Spermatophyta</taxon>
        <taxon>Magnoliopsida</taxon>
        <taxon>Liliopsida</taxon>
        <taxon>Dioscoreales</taxon>
        <taxon>Dioscoreaceae</taxon>
        <taxon>Dioscorea</taxon>
    </lineage>
</organism>
<feature type="region of interest" description="Disordered" evidence="1">
    <location>
        <begin position="149"/>
        <end position="170"/>
    </location>
</feature>
<keyword evidence="3" id="KW-1185">Reference proteome</keyword>
<comment type="caution">
    <text evidence="2">The sequence shown here is derived from an EMBL/GenBank/DDBJ whole genome shotgun (WGS) entry which is preliminary data.</text>
</comment>
<evidence type="ECO:0000256" key="1">
    <source>
        <dbReference type="SAM" id="MobiDB-lite"/>
    </source>
</evidence>
<reference evidence="2" key="1">
    <citation type="submission" date="2021-03" db="EMBL/GenBank/DDBJ databases">
        <authorList>
            <person name="Li Z."/>
            <person name="Yang C."/>
        </authorList>
    </citation>
    <scope>NUCLEOTIDE SEQUENCE</scope>
    <source>
        <strain evidence="2">Dzin_1.0</strain>
        <tissue evidence="2">Leaf</tissue>
    </source>
</reference>
<dbReference type="InterPro" id="IPR053346">
    <property type="entry name" value="Fra_a_1-associated"/>
</dbReference>
<gene>
    <name evidence="2" type="ORF">J5N97_010868</name>
</gene>
<dbReference type="PANTHER" id="PTHR35722">
    <property type="entry name" value="MAL D 1-ASSOCIATED PROTEIN"/>
    <property type="match status" value="1"/>
</dbReference>
<evidence type="ECO:0000313" key="2">
    <source>
        <dbReference type="EMBL" id="KAJ0982613.1"/>
    </source>
</evidence>
<accession>A0A9D5D1X0</accession>
<feature type="region of interest" description="Disordered" evidence="1">
    <location>
        <begin position="1"/>
        <end position="34"/>
    </location>
</feature>
<dbReference type="OrthoDB" id="1914474at2759"/>